<evidence type="ECO:0000256" key="3">
    <source>
        <dbReference type="ARBA" id="ARBA00022448"/>
    </source>
</evidence>
<evidence type="ECO:0000256" key="8">
    <source>
        <dbReference type="ARBA" id="ARBA00022989"/>
    </source>
</evidence>
<proteinExistence type="inferred from homology"/>
<keyword evidence="12" id="KW-1185">Reference proteome</keyword>
<keyword evidence="5" id="KW-0762">Sugar transport</keyword>
<keyword evidence="3" id="KW-0813">Transport</keyword>
<comment type="subcellular location">
    <subcellularLocation>
        <location evidence="1">Cell membrane</location>
        <topology evidence="1">Multi-pass membrane protein</topology>
    </subcellularLocation>
</comment>
<dbReference type="GO" id="GO:0005886">
    <property type="term" value="C:plasma membrane"/>
    <property type="evidence" value="ECO:0007669"/>
    <property type="project" value="UniProtKB-SubCell"/>
</dbReference>
<evidence type="ECO:0000256" key="4">
    <source>
        <dbReference type="ARBA" id="ARBA00022475"/>
    </source>
</evidence>
<dbReference type="Proteomes" id="UP000649617">
    <property type="component" value="Unassembled WGS sequence"/>
</dbReference>
<protein>
    <submittedName>
        <fullName evidence="11">SWEET7B protein</fullName>
    </submittedName>
</protein>
<keyword evidence="7" id="KW-0677">Repeat</keyword>
<reference evidence="11" key="1">
    <citation type="submission" date="2021-02" db="EMBL/GenBank/DDBJ databases">
        <authorList>
            <person name="Dougan E. K."/>
            <person name="Rhodes N."/>
            <person name="Thang M."/>
            <person name="Chan C."/>
        </authorList>
    </citation>
    <scope>NUCLEOTIDE SEQUENCE</scope>
</reference>
<keyword evidence="6 10" id="KW-0812">Transmembrane</keyword>
<feature type="transmembrane region" description="Helical" evidence="10">
    <location>
        <begin position="45"/>
        <end position="62"/>
    </location>
</feature>
<feature type="transmembrane region" description="Helical" evidence="10">
    <location>
        <begin position="167"/>
        <end position="184"/>
    </location>
</feature>
<evidence type="ECO:0000313" key="12">
    <source>
        <dbReference type="Proteomes" id="UP000649617"/>
    </source>
</evidence>
<accession>A0A812LA02</accession>
<evidence type="ECO:0000256" key="6">
    <source>
        <dbReference type="ARBA" id="ARBA00022692"/>
    </source>
</evidence>
<feature type="transmembrane region" description="Helical" evidence="10">
    <location>
        <begin position="68"/>
        <end position="91"/>
    </location>
</feature>
<feature type="transmembrane region" description="Helical" evidence="10">
    <location>
        <begin position="190"/>
        <end position="208"/>
    </location>
</feature>
<dbReference type="InterPro" id="IPR047664">
    <property type="entry name" value="SWEET"/>
</dbReference>
<keyword evidence="8 10" id="KW-1133">Transmembrane helix</keyword>
<evidence type="ECO:0000313" key="11">
    <source>
        <dbReference type="EMBL" id="CAE7238301.1"/>
    </source>
</evidence>
<dbReference type="OrthoDB" id="409725at2759"/>
<evidence type="ECO:0000256" key="7">
    <source>
        <dbReference type="ARBA" id="ARBA00022737"/>
    </source>
</evidence>
<evidence type="ECO:0000256" key="9">
    <source>
        <dbReference type="ARBA" id="ARBA00023136"/>
    </source>
</evidence>
<keyword evidence="9 10" id="KW-0472">Membrane</keyword>
<dbReference type="Pfam" id="PF03083">
    <property type="entry name" value="MtN3_slv"/>
    <property type="match status" value="2"/>
</dbReference>
<name>A0A812LA02_SYMPI</name>
<dbReference type="InterPro" id="IPR004316">
    <property type="entry name" value="SWEET_rpt"/>
</dbReference>
<comment type="similarity">
    <text evidence="2">Belongs to the SWEET sugar transporter family.</text>
</comment>
<dbReference type="PANTHER" id="PTHR10791:SF30">
    <property type="entry name" value="SUGAR TRANSPORTER SWEET1"/>
    <property type="match status" value="1"/>
</dbReference>
<evidence type="ECO:0000256" key="1">
    <source>
        <dbReference type="ARBA" id="ARBA00004651"/>
    </source>
</evidence>
<feature type="transmembrane region" description="Helical" evidence="10">
    <location>
        <begin position="133"/>
        <end position="155"/>
    </location>
</feature>
<keyword evidence="4" id="KW-1003">Cell membrane</keyword>
<organism evidence="11 12">
    <name type="scientific">Symbiodinium pilosum</name>
    <name type="common">Dinoflagellate</name>
    <dbReference type="NCBI Taxonomy" id="2952"/>
    <lineage>
        <taxon>Eukaryota</taxon>
        <taxon>Sar</taxon>
        <taxon>Alveolata</taxon>
        <taxon>Dinophyceae</taxon>
        <taxon>Suessiales</taxon>
        <taxon>Symbiodiniaceae</taxon>
        <taxon>Symbiodinium</taxon>
    </lineage>
</organism>
<dbReference type="AlphaFoldDB" id="A0A812LA02"/>
<sequence>MLGALTPYVEYAAAATSLCFLLSPLVEVQKVHRSKGEALGDVNPVNLLLMLLNSALWLWYAIFLPVPPAVLCNTIGLAACCYYLASCWFYARQRQEKMWGTAAAFSTILAFMTICLALAYASSSSAHVEQVGYMAVAVNILAYGAPLSVMSQVIVEQCSGPLPPVQCALALSCSFLWLCVGLDRQSMPMIIPNACGVPLAILQLFLLWRYPRTRPAGKDLIATSTAKLRRSLRYGRHGSRAGGYSQFWRSARKLSKPLASTMLVVGISTDSESSCADKTDCTRFV</sequence>
<gene>
    <name evidence="11" type="primary">SWEET7B</name>
    <name evidence="11" type="ORF">SPIL2461_LOCUS3972</name>
</gene>
<dbReference type="PANTHER" id="PTHR10791">
    <property type="entry name" value="RAG1-ACTIVATING PROTEIN 1"/>
    <property type="match status" value="1"/>
</dbReference>
<evidence type="ECO:0000256" key="10">
    <source>
        <dbReference type="SAM" id="Phobius"/>
    </source>
</evidence>
<feature type="transmembrane region" description="Helical" evidence="10">
    <location>
        <begin position="98"/>
        <end position="121"/>
    </location>
</feature>
<comment type="caution">
    <text evidence="11">The sequence shown here is derived from an EMBL/GenBank/DDBJ whole genome shotgun (WGS) entry which is preliminary data.</text>
</comment>
<dbReference type="Gene3D" id="1.20.1280.290">
    <property type="match status" value="2"/>
</dbReference>
<dbReference type="GO" id="GO:0051119">
    <property type="term" value="F:sugar transmembrane transporter activity"/>
    <property type="evidence" value="ECO:0007669"/>
    <property type="project" value="InterPro"/>
</dbReference>
<evidence type="ECO:0000256" key="2">
    <source>
        <dbReference type="ARBA" id="ARBA00007809"/>
    </source>
</evidence>
<feature type="transmembrane region" description="Helical" evidence="10">
    <location>
        <begin position="6"/>
        <end position="25"/>
    </location>
</feature>
<dbReference type="EMBL" id="CAJNIZ010005044">
    <property type="protein sequence ID" value="CAE7238301.1"/>
    <property type="molecule type" value="Genomic_DNA"/>
</dbReference>
<evidence type="ECO:0000256" key="5">
    <source>
        <dbReference type="ARBA" id="ARBA00022597"/>
    </source>
</evidence>